<feature type="coiled-coil region" evidence="1">
    <location>
        <begin position="241"/>
        <end position="268"/>
    </location>
</feature>
<comment type="caution">
    <text evidence="3">The sequence shown here is derived from an EMBL/GenBank/DDBJ whole genome shotgun (WGS) entry which is preliminary data.</text>
</comment>
<gene>
    <name evidence="3" type="ORF">J0M35_18530</name>
</gene>
<dbReference type="EMBL" id="JAFLCK010000037">
    <property type="protein sequence ID" value="MBN8662372.1"/>
    <property type="molecule type" value="Genomic_DNA"/>
</dbReference>
<keyword evidence="1" id="KW-0175">Coiled coil</keyword>
<feature type="compositionally biased region" description="Low complexity" evidence="2">
    <location>
        <begin position="157"/>
        <end position="166"/>
    </location>
</feature>
<feature type="region of interest" description="Disordered" evidence="2">
    <location>
        <begin position="198"/>
        <end position="218"/>
    </location>
</feature>
<dbReference type="AlphaFoldDB" id="A0A8J7PQA6"/>
<dbReference type="Proteomes" id="UP000664277">
    <property type="component" value="Unassembled WGS sequence"/>
</dbReference>
<evidence type="ECO:0000256" key="2">
    <source>
        <dbReference type="SAM" id="MobiDB-lite"/>
    </source>
</evidence>
<evidence type="ECO:0000256" key="1">
    <source>
        <dbReference type="SAM" id="Coils"/>
    </source>
</evidence>
<evidence type="ECO:0000313" key="3">
    <source>
        <dbReference type="EMBL" id="MBN8662372.1"/>
    </source>
</evidence>
<name>A0A8J7PQA6_9BACT</name>
<feature type="compositionally biased region" description="Polar residues" evidence="2">
    <location>
        <begin position="198"/>
        <end position="215"/>
    </location>
</feature>
<protein>
    <submittedName>
        <fullName evidence="3">Uncharacterized protein</fullName>
    </submittedName>
</protein>
<proteinExistence type="predicted"/>
<accession>A0A8J7PQA6</accession>
<sequence>MAKLKVASPCPMLWDRLDKTEERGVRFCRECRKNVYNLIEISEADLNNLLTGATAGDSLCLRLYQRADGTVITNDCPVGLKKVREFWQRMKTGAVASLAFLISSTPAALGQNKDGSATCKSKTSKSTSFKLTGSASHNAYNADSAYIIKQPMNLNGSSQRSRSVSSIMGGVSKPPTLDELRPPADYIGSQVWPALDSQNANQSGTANTSWTNKPNNRPGEKAMLVRLRIKQASRIEAQGDDRTARAVLDQAQIEADQLENRYDLQQEVLQARLSLAKKMGKNWLGPMPVSSPVNARKL</sequence>
<reference evidence="3" key="1">
    <citation type="submission" date="2021-02" db="EMBL/GenBank/DDBJ databases">
        <title>Genome-Resolved Metagenomics of a Microbial Community Performing Photosynthetic Biological Nutrient Removal.</title>
        <authorList>
            <person name="Mcdaniel E.A."/>
        </authorList>
    </citation>
    <scope>NUCLEOTIDE SEQUENCE</scope>
    <source>
        <strain evidence="3">UWPOB_OBS1</strain>
    </source>
</reference>
<organism evidence="3 4">
    <name type="scientific">Candidatus Obscuribacter phosphatis</name>
    <dbReference type="NCBI Taxonomy" id="1906157"/>
    <lineage>
        <taxon>Bacteria</taxon>
        <taxon>Bacillati</taxon>
        <taxon>Candidatus Melainabacteria</taxon>
        <taxon>Candidatus Obscuribacterales</taxon>
        <taxon>Candidatus Obscuribacteraceae</taxon>
        <taxon>Candidatus Obscuribacter</taxon>
    </lineage>
</organism>
<feature type="region of interest" description="Disordered" evidence="2">
    <location>
        <begin position="157"/>
        <end position="180"/>
    </location>
</feature>
<evidence type="ECO:0000313" key="4">
    <source>
        <dbReference type="Proteomes" id="UP000664277"/>
    </source>
</evidence>